<evidence type="ECO:0000256" key="1">
    <source>
        <dbReference type="SAM" id="Phobius"/>
    </source>
</evidence>
<comment type="caution">
    <text evidence="2">The sequence shown here is derived from an EMBL/GenBank/DDBJ whole genome shotgun (WGS) entry which is preliminary data.</text>
</comment>
<evidence type="ECO:0000313" key="3">
    <source>
        <dbReference type="Proteomes" id="UP000447574"/>
    </source>
</evidence>
<name>A0A7X1WZP4_9PSED</name>
<keyword evidence="1" id="KW-1133">Transmembrane helix</keyword>
<dbReference type="RefSeq" id="WP_153439103.1">
    <property type="nucleotide sequence ID" value="NZ_WIWF01000176.1"/>
</dbReference>
<keyword evidence="1" id="KW-0812">Transmembrane</keyword>
<accession>A0A7X1WZP4</accession>
<dbReference type="EMBL" id="WIWF01000176">
    <property type="protein sequence ID" value="MQT77667.1"/>
    <property type="molecule type" value="Genomic_DNA"/>
</dbReference>
<dbReference type="Proteomes" id="UP000447574">
    <property type="component" value="Unassembled WGS sequence"/>
</dbReference>
<evidence type="ECO:0000313" key="2">
    <source>
        <dbReference type="EMBL" id="MQT77667.1"/>
    </source>
</evidence>
<organism evidence="2 3">
    <name type="scientific">Pseudomonas helleri</name>
    <dbReference type="NCBI Taxonomy" id="1608996"/>
    <lineage>
        <taxon>Bacteria</taxon>
        <taxon>Pseudomonadati</taxon>
        <taxon>Pseudomonadota</taxon>
        <taxon>Gammaproteobacteria</taxon>
        <taxon>Pseudomonadales</taxon>
        <taxon>Pseudomonadaceae</taxon>
        <taxon>Pseudomonas</taxon>
    </lineage>
</organism>
<proteinExistence type="predicted"/>
<sequence length="103" mass="11100">MNLITVMVLALLAPLALLGAFRANKLAPTTRNRVLVVSMLLAAFAVVLVAALLVPDARMLDTNAEALRAQVRLDTRLTEVRELSKALGGPQAYIEYLKATKAD</sequence>
<protein>
    <submittedName>
        <fullName evidence="2">Uncharacterized protein</fullName>
    </submittedName>
</protein>
<gene>
    <name evidence="2" type="ORF">GHO37_25770</name>
</gene>
<dbReference type="AlphaFoldDB" id="A0A7X1WZP4"/>
<feature type="transmembrane region" description="Helical" evidence="1">
    <location>
        <begin position="33"/>
        <end position="54"/>
    </location>
</feature>
<reference evidence="2 3" key="1">
    <citation type="submission" date="2019-10" db="EMBL/GenBank/DDBJ databases">
        <title>Evaluation of single-gene subtyping targets for Pseudomonas.</title>
        <authorList>
            <person name="Reichler S.J."/>
            <person name="Orsi R.H."/>
            <person name="Wiedmann M."/>
            <person name="Martin N.H."/>
            <person name="Murphy S.I."/>
        </authorList>
    </citation>
    <scope>NUCLEOTIDE SEQUENCE [LARGE SCALE GENOMIC DNA]</scope>
    <source>
        <strain evidence="2 3">FSL R10-2932</strain>
    </source>
</reference>
<keyword evidence="1" id="KW-0472">Membrane</keyword>